<name>A0A6P8BLU4_PYRGI</name>
<proteinExistence type="predicted"/>
<accession>A0A6P8BLU4</accession>
<protein>
    <recommendedName>
        <fullName evidence="4">Carrier domain-containing protein</fullName>
    </recommendedName>
</protein>
<dbReference type="PANTHER" id="PTHR43775">
    <property type="entry name" value="FATTY ACID SYNTHASE"/>
    <property type="match status" value="1"/>
</dbReference>
<dbReference type="InterPro" id="IPR036736">
    <property type="entry name" value="ACP-like_sf"/>
</dbReference>
<evidence type="ECO:0000256" key="1">
    <source>
        <dbReference type="ARBA" id="ARBA00022450"/>
    </source>
</evidence>
<dbReference type="Proteomes" id="UP000515153">
    <property type="component" value="Unplaced"/>
</dbReference>
<organism evidence="5 6">
    <name type="scientific">Pyricularia grisea</name>
    <name type="common">Crabgrass-specific blast fungus</name>
    <name type="synonym">Magnaporthe grisea</name>
    <dbReference type="NCBI Taxonomy" id="148305"/>
    <lineage>
        <taxon>Eukaryota</taxon>
        <taxon>Fungi</taxon>
        <taxon>Dikarya</taxon>
        <taxon>Ascomycota</taxon>
        <taxon>Pezizomycotina</taxon>
        <taxon>Sordariomycetes</taxon>
        <taxon>Sordariomycetidae</taxon>
        <taxon>Magnaporthales</taxon>
        <taxon>Pyriculariaceae</taxon>
        <taxon>Pyricularia</taxon>
    </lineage>
</organism>
<reference evidence="6" key="2">
    <citation type="submission" date="2019-10" db="EMBL/GenBank/DDBJ databases">
        <authorList>
            <consortium name="NCBI Genome Project"/>
        </authorList>
    </citation>
    <scope>NUCLEOTIDE SEQUENCE</scope>
    <source>
        <strain evidence="6">NI907</strain>
    </source>
</reference>
<dbReference type="InterPro" id="IPR050091">
    <property type="entry name" value="PKS_NRPS_Biosynth_Enz"/>
</dbReference>
<sequence>MVTYSAKDIIPAKLYFKPLDFSPGLFPGTSFDPNAIYILFGGLSGLGRSLFIFLVEKLGARKLVFLSRFGATSPLASQLLNHLRALESRPTIAAYVCDVSNRRALAEAFLKAEAEMGGKVSGVIQCAIVLPNLSILLPDVDLFLSLFSFAGIFGNRGQANYTVGNCYQDALARHRRQALGLKLGFIIDVPSMRDIGVLVKTNMLKFLREWDEIEAKFNIMEKTDMVFLADSLENGAALSDQRKDKKSIRDVLTKVADLDKATEVIMQALVERVAEMQRVFVEEINTSRYLYSYGLDFLVAIEVANWALREVGSKISVFEIMAA</sequence>
<dbReference type="SUPFAM" id="SSF51735">
    <property type="entry name" value="NAD(P)-binding Rossmann-fold domains"/>
    <property type="match status" value="1"/>
</dbReference>
<dbReference type="InterPro" id="IPR013968">
    <property type="entry name" value="PKS_KR"/>
</dbReference>
<dbReference type="GO" id="GO:0016491">
    <property type="term" value="F:oxidoreductase activity"/>
    <property type="evidence" value="ECO:0007669"/>
    <property type="project" value="UniProtKB-KW"/>
</dbReference>
<reference evidence="6" key="3">
    <citation type="submission" date="2025-08" db="UniProtKB">
        <authorList>
            <consortium name="RefSeq"/>
        </authorList>
    </citation>
    <scope>IDENTIFICATION</scope>
    <source>
        <strain evidence="6">NI907</strain>
    </source>
</reference>
<keyword evidence="2" id="KW-0597">Phosphoprotein</keyword>
<dbReference type="SUPFAM" id="SSF47336">
    <property type="entry name" value="ACP-like"/>
    <property type="match status" value="1"/>
</dbReference>
<keyword evidence="1" id="KW-0596">Phosphopantetheine</keyword>
<feature type="domain" description="Carrier" evidence="4">
    <location>
        <begin position="260"/>
        <end position="323"/>
    </location>
</feature>
<gene>
    <name evidence="6" type="ORF">PgNI_02613</name>
</gene>
<dbReference type="InterPro" id="IPR057326">
    <property type="entry name" value="KR_dom"/>
</dbReference>
<dbReference type="InterPro" id="IPR036291">
    <property type="entry name" value="NAD(P)-bd_dom_sf"/>
</dbReference>
<dbReference type="PANTHER" id="PTHR43775:SF37">
    <property type="entry name" value="SI:DKEY-61P9.11"/>
    <property type="match status" value="1"/>
</dbReference>
<evidence type="ECO:0000313" key="6">
    <source>
        <dbReference type="RefSeq" id="XP_030988032.1"/>
    </source>
</evidence>
<reference evidence="6" key="1">
    <citation type="journal article" date="2019" name="Mol. Biol. Evol.">
        <title>Blast fungal genomes show frequent chromosomal changes, gene gains and losses, and effector gene turnover.</title>
        <authorList>
            <person name="Gomez Luciano L.B."/>
            <person name="Jason Tsai I."/>
            <person name="Chuma I."/>
            <person name="Tosa Y."/>
            <person name="Chen Y.H."/>
            <person name="Li J.Y."/>
            <person name="Li M.Y."/>
            <person name="Jade Lu M.Y."/>
            <person name="Nakayashiki H."/>
            <person name="Li W.H."/>
        </authorList>
    </citation>
    <scope>NUCLEOTIDE SEQUENCE</scope>
    <source>
        <strain evidence="6">NI907</strain>
    </source>
</reference>
<evidence type="ECO:0000256" key="2">
    <source>
        <dbReference type="ARBA" id="ARBA00022553"/>
    </source>
</evidence>
<evidence type="ECO:0000256" key="3">
    <source>
        <dbReference type="ARBA" id="ARBA00023002"/>
    </source>
</evidence>
<dbReference type="KEGG" id="pgri:PgNI_02613"/>
<dbReference type="SMART" id="SM00822">
    <property type="entry name" value="PKS_KR"/>
    <property type="match status" value="1"/>
</dbReference>
<dbReference type="Gene3D" id="3.40.50.720">
    <property type="entry name" value="NAD(P)-binding Rossmann-like Domain"/>
    <property type="match status" value="2"/>
</dbReference>
<dbReference type="GO" id="GO:0044550">
    <property type="term" value="P:secondary metabolite biosynthetic process"/>
    <property type="evidence" value="ECO:0007669"/>
    <property type="project" value="TreeGrafter"/>
</dbReference>
<dbReference type="GO" id="GO:0006633">
    <property type="term" value="P:fatty acid biosynthetic process"/>
    <property type="evidence" value="ECO:0007669"/>
    <property type="project" value="TreeGrafter"/>
</dbReference>
<dbReference type="Pfam" id="PF08659">
    <property type="entry name" value="KR"/>
    <property type="match status" value="2"/>
</dbReference>
<dbReference type="AlphaFoldDB" id="A0A6P8BLU4"/>
<dbReference type="PROSITE" id="PS50075">
    <property type="entry name" value="CARRIER"/>
    <property type="match status" value="1"/>
</dbReference>
<evidence type="ECO:0000313" key="5">
    <source>
        <dbReference type="Proteomes" id="UP000515153"/>
    </source>
</evidence>
<dbReference type="InterPro" id="IPR009081">
    <property type="entry name" value="PP-bd_ACP"/>
</dbReference>
<dbReference type="GeneID" id="41957585"/>
<keyword evidence="3" id="KW-0560">Oxidoreductase</keyword>
<evidence type="ECO:0000259" key="4">
    <source>
        <dbReference type="PROSITE" id="PS50075"/>
    </source>
</evidence>
<keyword evidence="5" id="KW-1185">Reference proteome</keyword>
<dbReference type="RefSeq" id="XP_030988032.1">
    <property type="nucleotide sequence ID" value="XM_031122674.1"/>
</dbReference>
<dbReference type="GO" id="GO:0004312">
    <property type="term" value="F:fatty acid synthase activity"/>
    <property type="evidence" value="ECO:0007669"/>
    <property type="project" value="TreeGrafter"/>
</dbReference>
<feature type="non-terminal residue" evidence="6">
    <location>
        <position position="323"/>
    </location>
</feature>